<dbReference type="Pfam" id="PF02609">
    <property type="entry name" value="Exonuc_VII_S"/>
    <property type="match status" value="1"/>
</dbReference>
<dbReference type="Gene3D" id="1.10.287.1040">
    <property type="entry name" value="Exonuclease VII, small subunit"/>
    <property type="match status" value="1"/>
</dbReference>
<reference evidence="5 6" key="1">
    <citation type="submission" date="2015-09" db="EMBL/GenBank/DDBJ databases">
        <title>A metagenomics-based metabolic model of nitrate-dependent anaerobic oxidation of methane by Methanoperedens-like archaea.</title>
        <authorList>
            <person name="Arshad A."/>
            <person name="Speth D.R."/>
            <person name="De Graaf R.M."/>
            <person name="Op Den Camp H.J."/>
            <person name="Jetten M.S."/>
            <person name="Welte C.U."/>
        </authorList>
    </citation>
    <scope>NUCLEOTIDE SEQUENCE [LARGE SCALE GENOMIC DNA]</scope>
</reference>
<dbReference type="GO" id="GO:0009318">
    <property type="term" value="C:exodeoxyribonuclease VII complex"/>
    <property type="evidence" value="ECO:0007669"/>
    <property type="project" value="InterPro"/>
</dbReference>
<evidence type="ECO:0000256" key="2">
    <source>
        <dbReference type="ARBA" id="ARBA00022722"/>
    </source>
</evidence>
<sequence>MEMSFEESLTELEGIVDKLEKGQLSLDESLMLFEKGIKLVRGCDTKLKSAQQKVEQLIEENGHIKEEPFEVKG</sequence>
<accession>A0A0P8CMK5</accession>
<proteinExistence type="inferred from homology"/>
<dbReference type="InterPro" id="IPR003761">
    <property type="entry name" value="Exonuc_VII_S"/>
</dbReference>
<protein>
    <submittedName>
        <fullName evidence="5">Exodeoxyribonuclease 7 small subunit</fullName>
        <ecNumber evidence="5">3.1.11.6</ecNumber>
    </submittedName>
</protein>
<dbReference type="EC" id="3.1.11.6" evidence="5"/>
<keyword evidence="2" id="KW-0540">Nuclease</keyword>
<evidence type="ECO:0000313" key="6">
    <source>
        <dbReference type="Proteomes" id="UP000050360"/>
    </source>
</evidence>
<dbReference type="HAMAP" id="MF_00337">
    <property type="entry name" value="Exonuc_7_S"/>
    <property type="match status" value="1"/>
</dbReference>
<dbReference type="SUPFAM" id="SSF116842">
    <property type="entry name" value="XseB-like"/>
    <property type="match status" value="1"/>
</dbReference>
<dbReference type="PIRSF" id="PIRSF006488">
    <property type="entry name" value="Exonuc_VII_S"/>
    <property type="match status" value="1"/>
</dbReference>
<dbReference type="GO" id="GO:0008855">
    <property type="term" value="F:exodeoxyribonuclease VII activity"/>
    <property type="evidence" value="ECO:0007669"/>
    <property type="project" value="UniProtKB-EC"/>
</dbReference>
<keyword evidence="3 5" id="KW-0378">Hydrolase</keyword>
<dbReference type="PANTHER" id="PTHR34137">
    <property type="entry name" value="EXODEOXYRIBONUCLEASE 7 SMALL SUBUNIT"/>
    <property type="match status" value="1"/>
</dbReference>
<evidence type="ECO:0000313" key="5">
    <source>
        <dbReference type="EMBL" id="KPQ44700.1"/>
    </source>
</evidence>
<gene>
    <name evidence="5" type="primary">xseB</name>
    <name evidence="5" type="ORF">MPEBLZ_00719</name>
</gene>
<organism evidence="5 6">
    <name type="scientific">Candidatus Methanoperedens nitratireducens</name>
    <dbReference type="NCBI Taxonomy" id="1392998"/>
    <lineage>
        <taxon>Archaea</taxon>
        <taxon>Methanobacteriati</taxon>
        <taxon>Methanobacteriota</taxon>
        <taxon>Stenosarchaea group</taxon>
        <taxon>Methanomicrobia</taxon>
        <taxon>Methanosarcinales</taxon>
        <taxon>ANME-2 cluster</taxon>
        <taxon>Candidatus Methanoperedentaceae</taxon>
        <taxon>Candidatus Methanoperedens</taxon>
    </lineage>
</organism>
<dbReference type="NCBIfam" id="NF002139">
    <property type="entry name" value="PRK00977.1-3"/>
    <property type="match status" value="1"/>
</dbReference>
<dbReference type="PANTHER" id="PTHR34137:SF1">
    <property type="entry name" value="EXODEOXYRIBONUCLEASE 7 SMALL SUBUNIT"/>
    <property type="match status" value="1"/>
</dbReference>
<evidence type="ECO:0000256" key="1">
    <source>
        <dbReference type="ARBA" id="ARBA00022490"/>
    </source>
</evidence>
<dbReference type="EMBL" id="LKCM01000062">
    <property type="protein sequence ID" value="KPQ44700.1"/>
    <property type="molecule type" value="Genomic_DNA"/>
</dbReference>
<dbReference type="InterPro" id="IPR037004">
    <property type="entry name" value="Exonuc_VII_ssu_sf"/>
</dbReference>
<dbReference type="NCBIfam" id="TIGR01280">
    <property type="entry name" value="xseB"/>
    <property type="match status" value="1"/>
</dbReference>
<dbReference type="NCBIfam" id="NF002140">
    <property type="entry name" value="PRK00977.1-4"/>
    <property type="match status" value="1"/>
</dbReference>
<comment type="caution">
    <text evidence="5">The sequence shown here is derived from an EMBL/GenBank/DDBJ whole genome shotgun (WGS) entry which is preliminary data.</text>
</comment>
<dbReference type="GO" id="GO:0006308">
    <property type="term" value="P:DNA catabolic process"/>
    <property type="evidence" value="ECO:0007669"/>
    <property type="project" value="InterPro"/>
</dbReference>
<keyword evidence="4" id="KW-0175">Coiled coil</keyword>
<feature type="coiled-coil region" evidence="4">
    <location>
        <begin position="40"/>
        <end position="67"/>
    </location>
</feature>
<evidence type="ECO:0000256" key="4">
    <source>
        <dbReference type="SAM" id="Coils"/>
    </source>
</evidence>
<dbReference type="Proteomes" id="UP000050360">
    <property type="component" value="Unassembled WGS sequence"/>
</dbReference>
<evidence type="ECO:0000256" key="3">
    <source>
        <dbReference type="ARBA" id="ARBA00022801"/>
    </source>
</evidence>
<dbReference type="GO" id="GO:0005829">
    <property type="term" value="C:cytosol"/>
    <property type="evidence" value="ECO:0007669"/>
    <property type="project" value="TreeGrafter"/>
</dbReference>
<keyword evidence="1" id="KW-0963">Cytoplasm</keyword>
<name>A0A0P8CMK5_9EURY</name>
<dbReference type="AlphaFoldDB" id="A0A0P8CMK5"/>